<accession>A0ABV2IG67</accession>
<organism evidence="3 4">
    <name type="scientific">Martelella mangrovi</name>
    <dbReference type="NCBI Taxonomy" id="1397477"/>
    <lineage>
        <taxon>Bacteria</taxon>
        <taxon>Pseudomonadati</taxon>
        <taxon>Pseudomonadota</taxon>
        <taxon>Alphaproteobacteria</taxon>
        <taxon>Hyphomicrobiales</taxon>
        <taxon>Aurantimonadaceae</taxon>
        <taxon>Martelella</taxon>
    </lineage>
</organism>
<reference evidence="3 4" key="1">
    <citation type="submission" date="2024-06" db="EMBL/GenBank/DDBJ databases">
        <title>Genomic Encyclopedia of Type Strains, Phase IV (KMG-IV): sequencing the most valuable type-strain genomes for metagenomic binning, comparative biology and taxonomic classification.</title>
        <authorList>
            <person name="Goeker M."/>
        </authorList>
    </citation>
    <scope>NUCLEOTIDE SEQUENCE [LARGE SCALE GENOMIC DNA]</scope>
    <source>
        <strain evidence="3 4">DSM 28102</strain>
    </source>
</reference>
<dbReference type="InterPro" id="IPR036663">
    <property type="entry name" value="Fumarylacetoacetase_C_sf"/>
</dbReference>
<keyword evidence="4" id="KW-1185">Reference proteome</keyword>
<dbReference type="GO" id="GO:0034545">
    <property type="term" value="F:fumarylpyruvate hydrolase activity"/>
    <property type="evidence" value="ECO:0007669"/>
    <property type="project" value="UniProtKB-EC"/>
</dbReference>
<name>A0ABV2IG67_9HYPH</name>
<dbReference type="EMBL" id="JBEPLY010000018">
    <property type="protein sequence ID" value="MET3601930.1"/>
    <property type="molecule type" value="Genomic_DNA"/>
</dbReference>
<dbReference type="EC" id="3.7.1.20" evidence="3"/>
<keyword evidence="1" id="KW-0479">Metal-binding</keyword>
<keyword evidence="3" id="KW-0378">Hydrolase</keyword>
<dbReference type="Gene3D" id="3.90.850.10">
    <property type="entry name" value="Fumarylacetoacetase-like, C-terminal domain"/>
    <property type="match status" value="1"/>
</dbReference>
<comment type="caution">
    <text evidence="3">The sequence shown here is derived from an EMBL/GenBank/DDBJ whole genome shotgun (WGS) entry which is preliminary data.</text>
</comment>
<dbReference type="SUPFAM" id="SSF56529">
    <property type="entry name" value="FAH"/>
    <property type="match status" value="1"/>
</dbReference>
<evidence type="ECO:0000259" key="2">
    <source>
        <dbReference type="Pfam" id="PF01557"/>
    </source>
</evidence>
<evidence type="ECO:0000256" key="1">
    <source>
        <dbReference type="ARBA" id="ARBA00022723"/>
    </source>
</evidence>
<gene>
    <name evidence="3" type="ORF">ABID12_003894</name>
</gene>
<feature type="domain" description="Fumarylacetoacetase-like C-terminal" evidence="2">
    <location>
        <begin position="81"/>
        <end position="281"/>
    </location>
</feature>
<sequence>MVNGLRPQVKKAVRANHPRLCHRCLMYRLINLSECARFQTSVRHNDKTKGTPTMSATVFPPSPPVLLPVTGIQNCFPVRRVYCVGRNYAAHAVEMGHDPSREAPFFFQKNADNLLLPGLPFPYPGLSKNVHHEVECYVALKSGGADIPVSEALDCIYGYGVSVDFTRRDIQDEAKKKSRPWEMAKAFEHSAPVSAIARAEDIGHPFEGTIVLSRNGVDVQHGNLNQMIWKVPEIIAALSEYVTLAPGDIILTGTPSGVGPVTRGDRISCAIKSVAQLAFDVI</sequence>
<evidence type="ECO:0000313" key="4">
    <source>
        <dbReference type="Proteomes" id="UP001549164"/>
    </source>
</evidence>
<protein>
    <submittedName>
        <fullName evidence="3">Fumarylpyruvate hydrolase</fullName>
        <ecNumber evidence="3">3.7.1.20</ecNumber>
    </submittedName>
</protein>
<evidence type="ECO:0000313" key="3">
    <source>
        <dbReference type="EMBL" id="MET3601930.1"/>
    </source>
</evidence>
<dbReference type="Proteomes" id="UP001549164">
    <property type="component" value="Unassembled WGS sequence"/>
</dbReference>
<dbReference type="InterPro" id="IPR011234">
    <property type="entry name" value="Fumarylacetoacetase-like_C"/>
</dbReference>
<dbReference type="PANTHER" id="PTHR11820:SF90">
    <property type="entry name" value="FLUTATHIONE S-TRANSFERASE"/>
    <property type="match status" value="1"/>
</dbReference>
<dbReference type="PANTHER" id="PTHR11820">
    <property type="entry name" value="ACYLPYRUVASE"/>
    <property type="match status" value="1"/>
</dbReference>
<dbReference type="Pfam" id="PF01557">
    <property type="entry name" value="FAA_hydrolase"/>
    <property type="match status" value="1"/>
</dbReference>
<proteinExistence type="predicted"/>